<evidence type="ECO:0000313" key="2">
    <source>
        <dbReference type="EMBL" id="HDP78496.1"/>
    </source>
</evidence>
<dbReference type="InterPro" id="IPR002816">
    <property type="entry name" value="TraB/PrgY/GumN_fam"/>
</dbReference>
<accession>A0A7C1CWT7</accession>
<protein>
    <submittedName>
        <fullName evidence="2">TraB/GumN family protein</fullName>
    </submittedName>
</protein>
<proteinExistence type="predicted"/>
<dbReference type="PANTHER" id="PTHR21530">
    <property type="entry name" value="PHEROMONE SHUTDOWN PROTEIN"/>
    <property type="match status" value="1"/>
</dbReference>
<name>A0A7C1CWT7_9BACT</name>
<keyword evidence="1" id="KW-0812">Transmembrane</keyword>
<dbReference type="EMBL" id="DSBT01000309">
    <property type="protein sequence ID" value="HDP78496.1"/>
    <property type="molecule type" value="Genomic_DNA"/>
</dbReference>
<keyword evidence="1" id="KW-1133">Transmembrane helix</keyword>
<feature type="transmembrane region" description="Helical" evidence="1">
    <location>
        <begin position="246"/>
        <end position="265"/>
    </location>
</feature>
<evidence type="ECO:0000256" key="1">
    <source>
        <dbReference type="SAM" id="Phobius"/>
    </source>
</evidence>
<dbReference type="Pfam" id="PF01963">
    <property type="entry name" value="TraB_PrgY_gumN"/>
    <property type="match status" value="1"/>
</dbReference>
<dbReference type="InterPro" id="IPR046345">
    <property type="entry name" value="TraB_PrgY-like"/>
</dbReference>
<dbReference type="PANTHER" id="PTHR21530:SF7">
    <property type="entry name" value="TRAB DOMAIN-CONTAINING PROTEIN"/>
    <property type="match status" value="1"/>
</dbReference>
<keyword evidence="1" id="KW-0472">Membrane</keyword>
<feature type="transmembrane region" description="Helical" evidence="1">
    <location>
        <begin position="277"/>
        <end position="305"/>
    </location>
</feature>
<sequence>MSETVHRIMLDDKELIIIGTAHVSKNSAEEVKAIIEEEKPDSVAIELCSSRYQSMQDQDRWKKTDIAKVVKEKKSFLLLANLILSSYQKRMAKQIGIQAGQEMLQAIESAKETGAQLVLADRDIQVTFARIWGNLGFWGKTKLFFTLVLSIFSDEKITEEDLEKMKSGDMLTSALSELAKSFPQLKESLIDERDKFLAQKIKTAPGKKVVAVVGAGHVPGLKEAIKEDQDLAALSKIPPKKKTGKIIGWTISIAIICLIVSTIIVNRDAGFDQIISWILWNGSLSALGTIAAFGHPLSILTAFFIAPVSSLNPLLAAGWFAGLVEALVRKPKVSDFESLNEDVNSFKGFWKNRVTKILLVVVFANVGSSVGTFIGGAEVIRIFVKSFFGQ</sequence>
<dbReference type="CDD" id="cd14726">
    <property type="entry name" value="TraB_PrgY-like"/>
    <property type="match status" value="1"/>
</dbReference>
<reference evidence="2" key="1">
    <citation type="journal article" date="2020" name="mSystems">
        <title>Genome- and Community-Level Interaction Insights into Carbon Utilization and Element Cycling Functions of Hydrothermarchaeota in Hydrothermal Sediment.</title>
        <authorList>
            <person name="Zhou Z."/>
            <person name="Liu Y."/>
            <person name="Xu W."/>
            <person name="Pan J."/>
            <person name="Luo Z.H."/>
            <person name="Li M."/>
        </authorList>
    </citation>
    <scope>NUCLEOTIDE SEQUENCE [LARGE SCALE GENOMIC DNA]</scope>
    <source>
        <strain evidence="2">SpSt-1179</strain>
    </source>
</reference>
<gene>
    <name evidence="2" type="ORF">ENN47_10010</name>
</gene>
<dbReference type="AlphaFoldDB" id="A0A7C1CWT7"/>
<dbReference type="NCBIfam" id="TIGR00261">
    <property type="entry name" value="traB"/>
    <property type="match status" value="1"/>
</dbReference>
<dbReference type="Proteomes" id="UP000886198">
    <property type="component" value="Unassembled WGS sequence"/>
</dbReference>
<comment type="caution">
    <text evidence="2">The sequence shown here is derived from an EMBL/GenBank/DDBJ whole genome shotgun (WGS) entry which is preliminary data.</text>
</comment>
<dbReference type="InterPro" id="IPR005230">
    <property type="entry name" value="TraB_bac"/>
</dbReference>
<organism evidence="2">
    <name type="scientific">Mesotoga infera</name>
    <dbReference type="NCBI Taxonomy" id="1236046"/>
    <lineage>
        <taxon>Bacteria</taxon>
        <taxon>Thermotogati</taxon>
        <taxon>Thermotogota</taxon>
        <taxon>Thermotogae</taxon>
        <taxon>Kosmotogales</taxon>
        <taxon>Kosmotogaceae</taxon>
        <taxon>Mesotoga</taxon>
    </lineage>
</organism>
<feature type="transmembrane region" description="Helical" evidence="1">
    <location>
        <begin position="357"/>
        <end position="384"/>
    </location>
</feature>